<feature type="compositionally biased region" description="Basic and acidic residues" evidence="2">
    <location>
        <begin position="254"/>
        <end position="264"/>
    </location>
</feature>
<dbReference type="SUPFAM" id="SSF48452">
    <property type="entry name" value="TPR-like"/>
    <property type="match status" value="1"/>
</dbReference>
<keyword evidence="3" id="KW-0732">Signal</keyword>
<dbReference type="RefSeq" id="WP_408085702.1">
    <property type="nucleotide sequence ID" value="NZ_JBELPZ010000016.1"/>
</dbReference>
<dbReference type="EMBL" id="JBELPZ010000016">
    <property type="protein sequence ID" value="MFL9845422.1"/>
    <property type="molecule type" value="Genomic_DNA"/>
</dbReference>
<dbReference type="Proteomes" id="UP001629156">
    <property type="component" value="Unassembled WGS sequence"/>
</dbReference>
<evidence type="ECO:0000256" key="1">
    <source>
        <dbReference type="PROSITE-ProRule" id="PRU00339"/>
    </source>
</evidence>
<dbReference type="Gene3D" id="1.25.40.10">
    <property type="entry name" value="Tetratricopeptide repeat domain"/>
    <property type="match status" value="1"/>
</dbReference>
<dbReference type="PROSITE" id="PS50005">
    <property type="entry name" value="TPR"/>
    <property type="match status" value="1"/>
</dbReference>
<accession>A0ABW8Z176</accession>
<feature type="compositionally biased region" description="Low complexity" evidence="2">
    <location>
        <begin position="224"/>
        <end position="234"/>
    </location>
</feature>
<evidence type="ECO:0000256" key="2">
    <source>
        <dbReference type="SAM" id="MobiDB-lite"/>
    </source>
</evidence>
<comment type="caution">
    <text evidence="4">The sequence shown here is derived from an EMBL/GenBank/DDBJ whole genome shotgun (WGS) entry which is preliminary data.</text>
</comment>
<gene>
    <name evidence="4" type="ORF">ABS766_13420</name>
</gene>
<dbReference type="InterPro" id="IPR011990">
    <property type="entry name" value="TPR-like_helical_dom_sf"/>
</dbReference>
<dbReference type="Pfam" id="PF00515">
    <property type="entry name" value="TPR_1"/>
    <property type="match status" value="1"/>
</dbReference>
<keyword evidence="1" id="KW-0802">TPR repeat</keyword>
<sequence length="279" mass="31465">MKKILTFSLLLCAVLAFSQETVKKKKDKNLPLGNKEFAATDYVAAEASYRISQSDDPANAASAYNLGNAIYRQKQPGEAVYAYAKAIETATTKAQKHKAYHNWGNALMEQKNYQGAVEAYKNALRNDPTDDETRYNYALAKEMLKNNPPPPQDKDKDKDKNKDKDKDDKSQQPKDKGDNKDKGDQGDNKDKGDKGDQKDKNKGDQKDKDQSNNEGDKKEKDKQQGQNQNGGEPESSGANPDKQRMENILDAMNNEEKKIQDKVNAKRVKGRPMKQEKDW</sequence>
<feature type="repeat" description="TPR" evidence="1">
    <location>
        <begin position="97"/>
        <end position="130"/>
    </location>
</feature>
<dbReference type="Pfam" id="PF13432">
    <property type="entry name" value="TPR_16"/>
    <property type="match status" value="1"/>
</dbReference>
<evidence type="ECO:0000313" key="4">
    <source>
        <dbReference type="EMBL" id="MFL9845422.1"/>
    </source>
</evidence>
<name>A0ABW8Z176_9FLAO</name>
<dbReference type="SMART" id="SM00028">
    <property type="entry name" value="TPR"/>
    <property type="match status" value="2"/>
</dbReference>
<evidence type="ECO:0000256" key="3">
    <source>
        <dbReference type="SAM" id="SignalP"/>
    </source>
</evidence>
<reference evidence="4 5" key="1">
    <citation type="submission" date="2024-06" db="EMBL/GenBank/DDBJ databases">
        <authorList>
            <person name="Kaempfer P."/>
            <person name="Viver T."/>
        </authorList>
    </citation>
    <scope>NUCLEOTIDE SEQUENCE [LARGE SCALE GENOMIC DNA]</scope>
    <source>
        <strain evidence="4 5">ST-119</strain>
    </source>
</reference>
<feature type="region of interest" description="Disordered" evidence="2">
    <location>
        <begin position="141"/>
        <end position="279"/>
    </location>
</feature>
<keyword evidence="5" id="KW-1185">Reference proteome</keyword>
<evidence type="ECO:0000313" key="5">
    <source>
        <dbReference type="Proteomes" id="UP001629156"/>
    </source>
</evidence>
<dbReference type="InterPro" id="IPR019734">
    <property type="entry name" value="TPR_rpt"/>
</dbReference>
<feature type="chain" id="PRO_5046638539" evidence="3">
    <location>
        <begin position="19"/>
        <end position="279"/>
    </location>
</feature>
<feature type="compositionally biased region" description="Basic and acidic residues" evidence="2">
    <location>
        <begin position="152"/>
        <end position="223"/>
    </location>
</feature>
<proteinExistence type="predicted"/>
<protein>
    <submittedName>
        <fullName evidence="4">Tetratricopeptide repeat protein</fullName>
    </submittedName>
</protein>
<organism evidence="4 5">
    <name type="scientific">Flavobacterium rhizosphaerae</name>
    <dbReference type="NCBI Taxonomy" id="3163298"/>
    <lineage>
        <taxon>Bacteria</taxon>
        <taxon>Pseudomonadati</taxon>
        <taxon>Bacteroidota</taxon>
        <taxon>Flavobacteriia</taxon>
        <taxon>Flavobacteriales</taxon>
        <taxon>Flavobacteriaceae</taxon>
        <taxon>Flavobacterium</taxon>
    </lineage>
</organism>
<feature type="signal peptide" evidence="3">
    <location>
        <begin position="1"/>
        <end position="18"/>
    </location>
</feature>